<organism evidence="3 4">
    <name type="scientific">Hyaloperonospora brassicae</name>
    <name type="common">Brassica downy mildew</name>
    <name type="synonym">Peronospora brassicae</name>
    <dbReference type="NCBI Taxonomy" id="162125"/>
    <lineage>
        <taxon>Eukaryota</taxon>
        <taxon>Sar</taxon>
        <taxon>Stramenopiles</taxon>
        <taxon>Oomycota</taxon>
        <taxon>Peronosporomycetes</taxon>
        <taxon>Peronosporales</taxon>
        <taxon>Peronosporaceae</taxon>
        <taxon>Hyaloperonospora</taxon>
    </lineage>
</organism>
<dbReference type="EMBL" id="CANTFL010001444">
    <property type="protein sequence ID" value="CAI5740276.1"/>
    <property type="molecule type" value="Genomic_DNA"/>
</dbReference>
<dbReference type="Pfam" id="PF01933">
    <property type="entry name" value="CofD"/>
    <property type="match status" value="1"/>
</dbReference>
<dbReference type="Pfam" id="PF00702">
    <property type="entry name" value="Hydrolase"/>
    <property type="match status" value="1"/>
</dbReference>
<feature type="transmembrane region" description="Helical" evidence="2">
    <location>
        <begin position="610"/>
        <end position="630"/>
    </location>
</feature>
<dbReference type="Gene3D" id="3.40.50.1000">
    <property type="entry name" value="HAD superfamily/HAD-like"/>
    <property type="match status" value="1"/>
</dbReference>
<evidence type="ECO:0000256" key="2">
    <source>
        <dbReference type="SAM" id="Phobius"/>
    </source>
</evidence>
<dbReference type="CDD" id="cd07187">
    <property type="entry name" value="YvcK_like"/>
    <property type="match status" value="1"/>
</dbReference>
<evidence type="ECO:0000313" key="3">
    <source>
        <dbReference type="EMBL" id="CAI5740276.1"/>
    </source>
</evidence>
<sequence>MASASTGRRRRVRAVAMILDDVLYDHSTLLSHLAVDRGLAQLRTENAFATADAASLALATFRKTFGLRERFPRFVNSLVRGPRARLSPAQAQRVIAAYYASNVPDARRIRPFAGVRATLEALQDGGACQLALLLVGQPHVQQERLRALGVADLFREAVYVAPNPSVAQVTSALKQLGRQLDVPTSAVLFVGRKVFYEIKAAKAAGMLTVRMLFGKYRSVMPTDEMERPDFQIESIAQLVAVVRLADQQMLQPKIVALGGGTGLAVLLKELRHYPADLTAIVTVFDSGRHSGALRKNLGILPPGDIRNCLVALSDSDELLSKLMNYRFRNNFMDGCSLGNLLLAALTDLQGGFDRAISSIADILNIHGTVLPATLESTELCAELTDGSTVVSEVNVKKTKKAPIKRVYLENPNVKAFQPAVRAIEEADIIILSPGGFYTSIIATLLVPGIRDSIARSTGAIVYVSNITTQNGQTDGYTLEKTLDVLSTYLGANVVDYVIANNALPPEDVLAPYVERGEELLLPTPNMAARERPVLLQGQTFQEDLVTGQVPREWNKAPMLKHSGRRVAAILYTIIDKEMARHHQCQQLQPVVSSAAPVDVPNPTSVGIPAFTAPAIVFGLLVATTFLASVLRQR</sequence>
<protein>
    <recommendedName>
        <fullName evidence="5">Gluconeogenesis factor</fullName>
    </recommendedName>
</protein>
<dbReference type="NCBIfam" id="TIGR01826">
    <property type="entry name" value="CofD_related"/>
    <property type="match status" value="1"/>
</dbReference>
<keyword evidence="2" id="KW-1133">Transmembrane helix</keyword>
<evidence type="ECO:0008006" key="5">
    <source>
        <dbReference type="Google" id="ProtNLM"/>
    </source>
</evidence>
<dbReference type="Proteomes" id="UP001162031">
    <property type="component" value="Unassembled WGS sequence"/>
</dbReference>
<dbReference type="InterPro" id="IPR038136">
    <property type="entry name" value="CofD-like_dom_sf"/>
</dbReference>
<gene>
    <name evidence="3" type="ORF">HBR001_LOCUS8100</name>
</gene>
<evidence type="ECO:0000256" key="1">
    <source>
        <dbReference type="ARBA" id="ARBA00022490"/>
    </source>
</evidence>
<comment type="caution">
    <text evidence="3">The sequence shown here is derived from an EMBL/GenBank/DDBJ whole genome shotgun (WGS) entry which is preliminary data.</text>
</comment>
<accession>A0AAV0UTS1</accession>
<keyword evidence="2" id="KW-0472">Membrane</keyword>
<dbReference type="PANTHER" id="PTHR30135">
    <property type="entry name" value="UNCHARACTERIZED PROTEIN YVCK-RELATED"/>
    <property type="match status" value="1"/>
</dbReference>
<dbReference type="HAMAP" id="MF_00973">
    <property type="entry name" value="Gluconeogen_factor"/>
    <property type="match status" value="1"/>
</dbReference>
<keyword evidence="2" id="KW-0812">Transmembrane</keyword>
<reference evidence="3" key="1">
    <citation type="submission" date="2022-12" db="EMBL/GenBank/DDBJ databases">
        <authorList>
            <person name="Webb A."/>
        </authorList>
    </citation>
    <scope>NUCLEOTIDE SEQUENCE</scope>
    <source>
        <strain evidence="3">Hp1</strain>
    </source>
</reference>
<evidence type="ECO:0000313" key="4">
    <source>
        <dbReference type="Proteomes" id="UP001162031"/>
    </source>
</evidence>
<dbReference type="InterPro" id="IPR023214">
    <property type="entry name" value="HAD_sf"/>
</dbReference>
<dbReference type="InterPro" id="IPR010119">
    <property type="entry name" value="Gluconeogen_factor"/>
</dbReference>
<name>A0AAV0UTS1_HYABA</name>
<dbReference type="Gene3D" id="1.10.150.520">
    <property type="match status" value="1"/>
</dbReference>
<dbReference type="AlphaFoldDB" id="A0AAV0UTS1"/>
<proteinExistence type="inferred from homology"/>
<dbReference type="InterPro" id="IPR036412">
    <property type="entry name" value="HAD-like_sf"/>
</dbReference>
<keyword evidence="4" id="KW-1185">Reference proteome</keyword>
<dbReference type="SUPFAM" id="SSF142338">
    <property type="entry name" value="CofD-like"/>
    <property type="match status" value="1"/>
</dbReference>
<dbReference type="SUPFAM" id="SSF56784">
    <property type="entry name" value="HAD-like"/>
    <property type="match status" value="1"/>
</dbReference>
<dbReference type="PANTHER" id="PTHR30135:SF3">
    <property type="entry name" value="GLUCONEOGENESIS FACTOR-RELATED"/>
    <property type="match status" value="1"/>
</dbReference>
<dbReference type="Gene3D" id="3.40.50.10680">
    <property type="entry name" value="CofD-like domains"/>
    <property type="match status" value="1"/>
</dbReference>
<dbReference type="InterPro" id="IPR002882">
    <property type="entry name" value="CofD"/>
</dbReference>
<keyword evidence="1" id="KW-0963">Cytoplasm</keyword>
<dbReference type="GO" id="GO:0043743">
    <property type="term" value="F:LPPG:FO 2-phospho-L-lactate transferase activity"/>
    <property type="evidence" value="ECO:0007669"/>
    <property type="project" value="InterPro"/>
</dbReference>